<gene>
    <name evidence="2" type="ORF">SAMN04490369_10079</name>
</gene>
<dbReference type="EMBL" id="FODB01000007">
    <property type="protein sequence ID" value="SEN29585.1"/>
    <property type="molecule type" value="Genomic_DNA"/>
</dbReference>
<dbReference type="AlphaFoldDB" id="A0A1H8FDE1"/>
<name>A0A1H8FDE1_9GAMM</name>
<dbReference type="Gene3D" id="3.30.450.20">
    <property type="entry name" value="PAS domain"/>
    <property type="match status" value="1"/>
</dbReference>
<feature type="domain" description="PAS" evidence="1">
    <location>
        <begin position="6"/>
        <end position="84"/>
    </location>
</feature>
<dbReference type="Gene3D" id="1.10.287.130">
    <property type="match status" value="1"/>
</dbReference>
<proteinExistence type="predicted"/>
<evidence type="ECO:0000259" key="1">
    <source>
        <dbReference type="Pfam" id="PF13426"/>
    </source>
</evidence>
<dbReference type="InterPro" id="IPR035965">
    <property type="entry name" value="PAS-like_dom_sf"/>
</dbReference>
<dbReference type="SUPFAM" id="SSF55785">
    <property type="entry name" value="PYP-like sensor domain (PAS domain)"/>
    <property type="match status" value="1"/>
</dbReference>
<dbReference type="STRING" id="77097.SAMN04490369_10079"/>
<organism evidence="2 3">
    <name type="scientific">Vreelandella aquamarina</name>
    <dbReference type="NCBI Taxonomy" id="77097"/>
    <lineage>
        <taxon>Bacteria</taxon>
        <taxon>Pseudomonadati</taxon>
        <taxon>Pseudomonadota</taxon>
        <taxon>Gammaproteobacteria</taxon>
        <taxon>Oceanospirillales</taxon>
        <taxon>Halomonadaceae</taxon>
        <taxon>Vreelandella</taxon>
    </lineage>
</organism>
<dbReference type="InterPro" id="IPR001610">
    <property type="entry name" value="PAC"/>
</dbReference>
<sequence length="114" mass="13559">MTLPSGYTRDEFVKLSYWDLTPREYQAMEEQVLVSLKNEGRYGPFEKEYIRKDGSRYPIRLQGMLSHYPDGRPVIWSLIEDITERRRLDKMKNQFIATVSHELRPPRPPPSMAR</sequence>
<dbReference type="Pfam" id="PF13426">
    <property type="entry name" value="PAS_9"/>
    <property type="match status" value="1"/>
</dbReference>
<dbReference type="SMART" id="SM00086">
    <property type="entry name" value="PAC"/>
    <property type="match status" value="1"/>
</dbReference>
<dbReference type="InterPro" id="IPR000014">
    <property type="entry name" value="PAS"/>
</dbReference>
<evidence type="ECO:0000313" key="3">
    <source>
        <dbReference type="Proteomes" id="UP000199493"/>
    </source>
</evidence>
<dbReference type="NCBIfam" id="TIGR00229">
    <property type="entry name" value="sensory_box"/>
    <property type="match status" value="1"/>
</dbReference>
<dbReference type="Proteomes" id="UP000199493">
    <property type="component" value="Unassembled WGS sequence"/>
</dbReference>
<reference evidence="2 3" key="1">
    <citation type="submission" date="2016-10" db="EMBL/GenBank/DDBJ databases">
        <authorList>
            <person name="de Groot N.N."/>
        </authorList>
    </citation>
    <scope>NUCLEOTIDE SEQUENCE [LARGE SCALE GENOMIC DNA]</scope>
    <source>
        <strain evidence="2 3">558</strain>
    </source>
</reference>
<accession>A0A1H8FDE1</accession>
<evidence type="ECO:0000313" key="2">
    <source>
        <dbReference type="EMBL" id="SEN29585.1"/>
    </source>
</evidence>
<protein>
    <submittedName>
        <fullName evidence="2">PAS domain S-box-containing protein</fullName>
    </submittedName>
</protein>
<dbReference type="RefSeq" id="WP_062361260.1">
    <property type="nucleotide sequence ID" value="NZ_FODB01000007.1"/>
</dbReference>
<dbReference type="CDD" id="cd00130">
    <property type="entry name" value="PAS"/>
    <property type="match status" value="1"/>
</dbReference>